<dbReference type="EMBL" id="PSQE01000004">
    <property type="protein sequence ID" value="RHN64292.1"/>
    <property type="molecule type" value="Genomic_DNA"/>
</dbReference>
<dbReference type="Proteomes" id="UP000265566">
    <property type="component" value="Chromosome 4"/>
</dbReference>
<comment type="caution">
    <text evidence="1">The sequence shown here is derived from an EMBL/GenBank/DDBJ whole genome shotgun (WGS) entry which is preliminary data.</text>
</comment>
<gene>
    <name evidence="1" type="ORF">MtrunA17_Chr4g0067551</name>
</gene>
<evidence type="ECO:0000313" key="1">
    <source>
        <dbReference type="EMBL" id="RHN64292.1"/>
    </source>
</evidence>
<reference evidence="1" key="1">
    <citation type="journal article" date="2018" name="Nat. Plants">
        <title>Whole-genome landscape of Medicago truncatula symbiotic genes.</title>
        <authorList>
            <person name="Pecrix Y."/>
            <person name="Gamas P."/>
            <person name="Carrere S."/>
        </authorList>
    </citation>
    <scope>NUCLEOTIDE SEQUENCE</scope>
    <source>
        <tissue evidence="1">Leaves</tissue>
    </source>
</reference>
<organism evidence="1">
    <name type="scientific">Medicago truncatula</name>
    <name type="common">Barrel medic</name>
    <name type="synonym">Medicago tribuloides</name>
    <dbReference type="NCBI Taxonomy" id="3880"/>
    <lineage>
        <taxon>Eukaryota</taxon>
        <taxon>Viridiplantae</taxon>
        <taxon>Streptophyta</taxon>
        <taxon>Embryophyta</taxon>
        <taxon>Tracheophyta</taxon>
        <taxon>Spermatophyta</taxon>
        <taxon>Magnoliopsida</taxon>
        <taxon>eudicotyledons</taxon>
        <taxon>Gunneridae</taxon>
        <taxon>Pentapetalae</taxon>
        <taxon>rosids</taxon>
        <taxon>fabids</taxon>
        <taxon>Fabales</taxon>
        <taxon>Fabaceae</taxon>
        <taxon>Papilionoideae</taxon>
        <taxon>50 kb inversion clade</taxon>
        <taxon>NPAAA clade</taxon>
        <taxon>Hologalegina</taxon>
        <taxon>IRL clade</taxon>
        <taxon>Trifolieae</taxon>
        <taxon>Medicago</taxon>
    </lineage>
</organism>
<name>A0A396IFI5_MEDTR</name>
<accession>A0A396IFI5</accession>
<sequence>MLLLHRPVLVRERERYILYVKEREMRCKIRHQSRHKRRRWAACSLPSTVSVLCFGGEIRGLYGRERWWWW</sequence>
<dbReference type="AlphaFoldDB" id="A0A396IFI5"/>
<dbReference type="Gramene" id="rna27095">
    <property type="protein sequence ID" value="RHN64292.1"/>
    <property type="gene ID" value="gene27095"/>
</dbReference>
<protein>
    <submittedName>
        <fullName evidence="1">Uncharacterized protein</fullName>
    </submittedName>
</protein>
<proteinExistence type="predicted"/>